<gene>
    <name evidence="1" type="ORF">D8I35_09885</name>
</gene>
<name>A0A3M6QUU5_9BURK</name>
<dbReference type="Proteomes" id="UP000278006">
    <property type="component" value="Unassembled WGS sequence"/>
</dbReference>
<organism evidence="1 2">
    <name type="scientific">Corticibacter populi</name>
    <dbReference type="NCBI Taxonomy" id="1550736"/>
    <lineage>
        <taxon>Bacteria</taxon>
        <taxon>Pseudomonadati</taxon>
        <taxon>Pseudomonadota</taxon>
        <taxon>Betaproteobacteria</taxon>
        <taxon>Burkholderiales</taxon>
        <taxon>Comamonadaceae</taxon>
        <taxon>Corticibacter</taxon>
    </lineage>
</organism>
<dbReference type="RefSeq" id="WP_122228735.1">
    <property type="nucleotide sequence ID" value="NZ_RDQO01000002.1"/>
</dbReference>
<reference evidence="1 2" key="1">
    <citation type="submission" date="2018-10" db="EMBL/GenBank/DDBJ databases">
        <title>Draft genome of Cortibacter populi DSM10536.</title>
        <authorList>
            <person name="Bernier A.-M."/>
            <person name="Bernard K."/>
        </authorList>
    </citation>
    <scope>NUCLEOTIDE SEQUENCE [LARGE SCALE GENOMIC DNA]</scope>
    <source>
        <strain evidence="1 2">DSM 105136</strain>
    </source>
</reference>
<comment type="caution">
    <text evidence="1">The sequence shown here is derived from an EMBL/GenBank/DDBJ whole genome shotgun (WGS) entry which is preliminary data.</text>
</comment>
<dbReference type="OrthoDB" id="5522207at2"/>
<proteinExistence type="predicted"/>
<protein>
    <submittedName>
        <fullName evidence="1">Uncharacterized protein</fullName>
    </submittedName>
</protein>
<evidence type="ECO:0000313" key="1">
    <source>
        <dbReference type="EMBL" id="RMX06798.1"/>
    </source>
</evidence>
<accession>A0A3M6QUU5</accession>
<evidence type="ECO:0000313" key="2">
    <source>
        <dbReference type="Proteomes" id="UP000278006"/>
    </source>
</evidence>
<keyword evidence="2" id="KW-1185">Reference proteome</keyword>
<sequence length="101" mass="11800">MANDVRDRYRRRLLFPIGALIFSEGIDHLMREGRLDPMPYFQRHTQGDWGDIPDEQWQQNNAALTSGERLDSLYIVTRELNIRVITEADRSATRIVLPSED</sequence>
<dbReference type="EMBL" id="RDQO01000002">
    <property type="protein sequence ID" value="RMX06798.1"/>
    <property type="molecule type" value="Genomic_DNA"/>
</dbReference>
<dbReference type="AlphaFoldDB" id="A0A3M6QUU5"/>